<reference evidence="4 5" key="1">
    <citation type="submission" date="2023-11" db="EMBL/GenBank/DDBJ databases">
        <title>Gilvimarinus fulvus sp. nov., isolated from the surface of Kelp.</title>
        <authorList>
            <person name="Sun Y.Y."/>
            <person name="Gong Y."/>
            <person name="Du Z.J."/>
        </authorList>
    </citation>
    <scope>NUCLEOTIDE SEQUENCE [LARGE SCALE GENOMIC DNA]</scope>
    <source>
        <strain evidence="4 5">SDUM040013</strain>
    </source>
</reference>
<protein>
    <submittedName>
        <fullName evidence="4">Uncharacterized protein</fullName>
    </submittedName>
</protein>
<evidence type="ECO:0000313" key="4">
    <source>
        <dbReference type="EMBL" id="MDX6848153.1"/>
    </source>
</evidence>
<sequence>MWRKGLCIVGSVLLVACGGSGGGSGESIGSSSSSSISSVVNSSSSSSSSSLPESTTFEISTVVLGDGAIDPSVVEVDAGEVAQFTVSPEPGFAVESISGCDGSLQSTVFTTLALQEPCELAVTFAMKALVPPELSVAYLPNNRLEFTWSTTGNAYYQLVELDSVGEEHLIAENLAADSTRFVKEILIPAQLGSTYQLLSCTGQMCATSEPAPPVGDAVASVQYLQQEKRDEFYSNGFGQNAKVGAVSGNIYTPSYYIHNHIISFLPSDLVVSAKNDVNKQERVQRIPAGFIRGLAIDESEQNIFLRATPGISSWAGVVYLYWYRNIDGNWRRSENQLDLDKQITSVSVSENGKVLALAVKTAYGNSNEFPEVRLYSVGEELTFLTALKPEKLDYQDKFGAAIDLSANGDTVVIGAPGEDSALVNGEPAPQDDSQNQSGAVYVFKRDGDNWVRQTMLKSPEPQGQWWDCFAQTCAHRAPRDDASGDSFGATVAVSDDGGLIAVGAPLENQGQGGVHIFRASSPSSWSHQQRLQLDDADSKIWSSADEYTGGDSFGYSLSLSGEANYLAVGAPYEESAATGFQGNSTDNSKRNSGAAMLYKLRSGSFQALAYIKPTNPETLYFGQSVDVTDAGTMIVAAKNGVYVY</sequence>
<keyword evidence="3" id="KW-0325">Glycoprotein</keyword>
<keyword evidence="5" id="KW-1185">Reference proteome</keyword>
<accession>A0ABU4RWX8</accession>
<dbReference type="RefSeq" id="WP_302723144.1">
    <property type="nucleotide sequence ID" value="NZ_JAULRU010000583.1"/>
</dbReference>
<keyword evidence="1" id="KW-0732">Signal</keyword>
<dbReference type="InterPro" id="IPR013517">
    <property type="entry name" value="FG-GAP"/>
</dbReference>
<organism evidence="4 5">
    <name type="scientific">Gilvimarinus gilvus</name>
    <dbReference type="NCBI Taxonomy" id="3058038"/>
    <lineage>
        <taxon>Bacteria</taxon>
        <taxon>Pseudomonadati</taxon>
        <taxon>Pseudomonadota</taxon>
        <taxon>Gammaproteobacteria</taxon>
        <taxon>Cellvibrionales</taxon>
        <taxon>Cellvibrionaceae</taxon>
        <taxon>Gilvimarinus</taxon>
    </lineage>
</organism>
<evidence type="ECO:0000256" key="2">
    <source>
        <dbReference type="ARBA" id="ARBA00022737"/>
    </source>
</evidence>
<comment type="caution">
    <text evidence="4">The sequence shown here is derived from an EMBL/GenBank/DDBJ whole genome shotgun (WGS) entry which is preliminary data.</text>
</comment>
<dbReference type="EMBL" id="JAXAFO010000002">
    <property type="protein sequence ID" value="MDX6848153.1"/>
    <property type="molecule type" value="Genomic_DNA"/>
</dbReference>
<gene>
    <name evidence="4" type="ORF">SCD92_02200</name>
</gene>
<proteinExistence type="predicted"/>
<dbReference type="SMART" id="SM00191">
    <property type="entry name" value="Int_alpha"/>
    <property type="match status" value="3"/>
</dbReference>
<dbReference type="PROSITE" id="PS51470">
    <property type="entry name" value="FG_GAP"/>
    <property type="match status" value="1"/>
</dbReference>
<name>A0ABU4RWX8_9GAMM</name>
<dbReference type="Gene3D" id="2.130.10.130">
    <property type="entry name" value="Integrin alpha, N-terminal"/>
    <property type="match status" value="1"/>
</dbReference>
<keyword evidence="2" id="KW-0677">Repeat</keyword>
<dbReference type="InterPro" id="IPR013519">
    <property type="entry name" value="Int_alpha_beta-p"/>
</dbReference>
<dbReference type="Pfam" id="PF14312">
    <property type="entry name" value="FG-GAP_2"/>
    <property type="match status" value="1"/>
</dbReference>
<evidence type="ECO:0000313" key="5">
    <source>
        <dbReference type="Proteomes" id="UP001273505"/>
    </source>
</evidence>
<dbReference type="InterPro" id="IPR011044">
    <property type="entry name" value="Quino_amine_DH_bsu"/>
</dbReference>
<dbReference type="PROSITE" id="PS51257">
    <property type="entry name" value="PROKAR_LIPOPROTEIN"/>
    <property type="match status" value="1"/>
</dbReference>
<dbReference type="InterPro" id="IPR028994">
    <property type="entry name" value="Integrin_alpha_N"/>
</dbReference>
<evidence type="ECO:0000256" key="3">
    <source>
        <dbReference type="ARBA" id="ARBA00023180"/>
    </source>
</evidence>
<dbReference type="PANTHER" id="PTHR36220:SF1">
    <property type="entry name" value="GAMMA TUBULIN COMPLEX COMPONENT C-TERMINAL DOMAIN-CONTAINING PROTEIN"/>
    <property type="match status" value="1"/>
</dbReference>
<evidence type="ECO:0000256" key="1">
    <source>
        <dbReference type="ARBA" id="ARBA00022729"/>
    </source>
</evidence>
<dbReference type="Proteomes" id="UP001273505">
    <property type="component" value="Unassembled WGS sequence"/>
</dbReference>
<dbReference type="PANTHER" id="PTHR36220">
    <property type="entry name" value="UNNAMED PRODUCT"/>
    <property type="match status" value="1"/>
</dbReference>
<dbReference type="SUPFAM" id="SSF50969">
    <property type="entry name" value="YVTN repeat-like/Quinoprotein amine dehydrogenase"/>
    <property type="match status" value="1"/>
</dbReference>